<protein>
    <submittedName>
        <fullName evidence="2">Uncharacterized protein</fullName>
    </submittedName>
</protein>
<gene>
    <name evidence="2" type="ORF">EYF80_063649</name>
</gene>
<evidence type="ECO:0000313" key="3">
    <source>
        <dbReference type="Proteomes" id="UP000314294"/>
    </source>
</evidence>
<comment type="caution">
    <text evidence="2">The sequence shown here is derived from an EMBL/GenBank/DDBJ whole genome shotgun (WGS) entry which is preliminary data.</text>
</comment>
<evidence type="ECO:0000313" key="2">
    <source>
        <dbReference type="EMBL" id="TNN26214.1"/>
    </source>
</evidence>
<name>A0A4Z2ECF4_9TELE</name>
<dbReference type="Proteomes" id="UP000314294">
    <property type="component" value="Unassembled WGS sequence"/>
</dbReference>
<feature type="region of interest" description="Disordered" evidence="1">
    <location>
        <begin position="1"/>
        <end position="39"/>
    </location>
</feature>
<evidence type="ECO:0000256" key="1">
    <source>
        <dbReference type="SAM" id="MobiDB-lite"/>
    </source>
</evidence>
<dbReference type="AlphaFoldDB" id="A0A4Z2ECF4"/>
<organism evidence="2 3">
    <name type="scientific">Liparis tanakae</name>
    <name type="common">Tanaka's snailfish</name>
    <dbReference type="NCBI Taxonomy" id="230148"/>
    <lineage>
        <taxon>Eukaryota</taxon>
        <taxon>Metazoa</taxon>
        <taxon>Chordata</taxon>
        <taxon>Craniata</taxon>
        <taxon>Vertebrata</taxon>
        <taxon>Euteleostomi</taxon>
        <taxon>Actinopterygii</taxon>
        <taxon>Neopterygii</taxon>
        <taxon>Teleostei</taxon>
        <taxon>Neoteleostei</taxon>
        <taxon>Acanthomorphata</taxon>
        <taxon>Eupercaria</taxon>
        <taxon>Perciformes</taxon>
        <taxon>Cottioidei</taxon>
        <taxon>Cottales</taxon>
        <taxon>Liparidae</taxon>
        <taxon>Liparis</taxon>
    </lineage>
</organism>
<sequence>MVSPEKQEQGSSGSQQGISTQFSRRPLRPQLQTSWQPDGPERLLCSSAPWWPHSYLHMWTHELWEAAGCPQKGFFTVALPCAPLWLTEVSLQRDAALGVVDGRQQLTDPLWSLSFVETLPVPALSQDVQAVGPEDRKE</sequence>
<proteinExistence type="predicted"/>
<reference evidence="2 3" key="1">
    <citation type="submission" date="2019-03" db="EMBL/GenBank/DDBJ databases">
        <title>First draft genome of Liparis tanakae, snailfish: a comprehensive survey of snailfish specific genes.</title>
        <authorList>
            <person name="Kim W."/>
            <person name="Song I."/>
            <person name="Jeong J.-H."/>
            <person name="Kim D."/>
            <person name="Kim S."/>
            <person name="Ryu S."/>
            <person name="Song J.Y."/>
            <person name="Lee S.K."/>
        </authorList>
    </citation>
    <scope>NUCLEOTIDE SEQUENCE [LARGE SCALE GENOMIC DNA]</scope>
    <source>
        <tissue evidence="2">Muscle</tissue>
    </source>
</reference>
<feature type="compositionally biased region" description="Low complexity" evidence="1">
    <location>
        <begin position="9"/>
        <end position="23"/>
    </location>
</feature>
<keyword evidence="3" id="KW-1185">Reference proteome</keyword>
<dbReference type="EMBL" id="SRLO01010721">
    <property type="protein sequence ID" value="TNN26214.1"/>
    <property type="molecule type" value="Genomic_DNA"/>
</dbReference>
<accession>A0A4Z2ECF4</accession>